<dbReference type="Pfam" id="PF00583">
    <property type="entry name" value="Acetyltransf_1"/>
    <property type="match status" value="1"/>
</dbReference>
<feature type="binding site" evidence="1">
    <location>
        <position position="125"/>
    </location>
    <ligand>
        <name>acetyl-CoA</name>
        <dbReference type="ChEBI" id="CHEBI:57288"/>
    </ligand>
</feature>
<dbReference type="EMBL" id="JACHKZ010000001">
    <property type="protein sequence ID" value="MBB6576108.1"/>
    <property type="molecule type" value="Genomic_DNA"/>
</dbReference>
<dbReference type="GO" id="GO:0008999">
    <property type="term" value="F:protein-N-terminal-alanine acetyltransferase activity"/>
    <property type="evidence" value="ECO:0007669"/>
    <property type="project" value="UniProtKB-EC"/>
</dbReference>
<name>A0ABR6RAC7_9BURK</name>
<dbReference type="InterPro" id="IPR043690">
    <property type="entry name" value="RimI"/>
</dbReference>
<comment type="function">
    <text evidence="1">Acetylates the N-terminal alanine of ribosomal protein bS18.</text>
</comment>
<dbReference type="PROSITE" id="PS51186">
    <property type="entry name" value="GNAT"/>
    <property type="match status" value="1"/>
</dbReference>
<dbReference type="SUPFAM" id="SSF55729">
    <property type="entry name" value="Acyl-CoA N-acyltransferases (Nat)"/>
    <property type="match status" value="1"/>
</dbReference>
<evidence type="ECO:0000313" key="4">
    <source>
        <dbReference type="Proteomes" id="UP000562492"/>
    </source>
</evidence>
<dbReference type="InterPro" id="IPR006464">
    <property type="entry name" value="AcTrfase_RimI/Ard1"/>
</dbReference>
<dbReference type="PANTHER" id="PTHR43617">
    <property type="entry name" value="L-AMINO ACID N-ACETYLTRANSFERASE"/>
    <property type="match status" value="1"/>
</dbReference>
<dbReference type="Gene3D" id="3.40.630.30">
    <property type="match status" value="1"/>
</dbReference>
<keyword evidence="4" id="KW-1185">Reference proteome</keyword>
<keyword evidence="1 3" id="KW-0808">Transferase</keyword>
<comment type="subcellular location">
    <subcellularLocation>
        <location evidence="1">Cytoplasm</location>
    </subcellularLocation>
</comment>
<comment type="similarity">
    <text evidence="1">Belongs to the acetyltransferase family. RimI subfamily.</text>
</comment>
<dbReference type="CDD" id="cd04301">
    <property type="entry name" value="NAT_SF"/>
    <property type="match status" value="1"/>
</dbReference>
<evidence type="ECO:0000256" key="1">
    <source>
        <dbReference type="HAMAP-Rule" id="MF_02210"/>
    </source>
</evidence>
<feature type="active site" description="Proton acceptor" evidence="1">
    <location>
        <position position="120"/>
    </location>
</feature>
<dbReference type="EC" id="2.3.1.266" evidence="1"/>
<comment type="caution">
    <text evidence="3">The sequence shown here is derived from an EMBL/GenBank/DDBJ whole genome shotgun (WGS) entry which is preliminary data.</text>
</comment>
<protein>
    <recommendedName>
        <fullName evidence="1">[Ribosomal protein bS18]-alanine N-acetyltransferase</fullName>
        <ecNumber evidence="1">2.3.1.266</ecNumber>
    </recommendedName>
</protein>
<dbReference type="HAMAP" id="MF_02210">
    <property type="entry name" value="RimI"/>
    <property type="match status" value="1"/>
</dbReference>
<organism evidence="3 4">
    <name type="scientific">Comamonas odontotermitis</name>
    <dbReference type="NCBI Taxonomy" id="379895"/>
    <lineage>
        <taxon>Bacteria</taxon>
        <taxon>Pseudomonadati</taxon>
        <taxon>Pseudomonadota</taxon>
        <taxon>Betaproteobacteria</taxon>
        <taxon>Burkholderiales</taxon>
        <taxon>Comamonadaceae</taxon>
        <taxon>Comamonas</taxon>
    </lineage>
</organism>
<accession>A0ABR6RAC7</accession>
<comment type="caution">
    <text evidence="1">Lacks conserved residue(s) required for the propagation of feature annotation.</text>
</comment>
<dbReference type="PANTHER" id="PTHR43617:SF35">
    <property type="entry name" value="[RIBOSOMAL PROTEIN BS18]-ALANINE N-ACETYLTRANSFERASE"/>
    <property type="match status" value="1"/>
</dbReference>
<keyword evidence="1" id="KW-0963">Cytoplasm</keyword>
<sequence>MTPGTKLAMDRQPAAQPQLRWSALQIDHLDALLAVENQCYSHPWTRGNFIDSMAMGYAIQLLWIDSQLVGYFVAMQGVDEVHLLNITVNPHHQHQGWAKVLLEQLKSWAASVRAGTIWLEVRKGNMRAQQIYLRFGFEAVGLRKGYYPVSHLEREDAMVMRYLLPVSA</sequence>
<dbReference type="InterPro" id="IPR016181">
    <property type="entry name" value="Acyl_CoA_acyltransferase"/>
</dbReference>
<gene>
    <name evidence="1" type="primary">rimI</name>
    <name evidence="3" type="ORF">HNP33_000156</name>
</gene>
<dbReference type="InterPro" id="IPR050276">
    <property type="entry name" value="MshD_Acetyltransferase"/>
</dbReference>
<dbReference type="NCBIfam" id="TIGR01575">
    <property type="entry name" value="rimI"/>
    <property type="match status" value="1"/>
</dbReference>
<comment type="catalytic activity">
    <reaction evidence="1">
        <text>N-terminal L-alanyl-[ribosomal protein bS18] + acetyl-CoA = N-terminal N(alpha)-acetyl-L-alanyl-[ribosomal protein bS18] + CoA + H(+)</text>
        <dbReference type="Rhea" id="RHEA:43756"/>
        <dbReference type="Rhea" id="RHEA-COMP:10676"/>
        <dbReference type="Rhea" id="RHEA-COMP:10677"/>
        <dbReference type="ChEBI" id="CHEBI:15378"/>
        <dbReference type="ChEBI" id="CHEBI:57287"/>
        <dbReference type="ChEBI" id="CHEBI:57288"/>
        <dbReference type="ChEBI" id="CHEBI:64718"/>
        <dbReference type="ChEBI" id="CHEBI:83683"/>
        <dbReference type="EC" id="2.3.1.266"/>
    </reaction>
</comment>
<dbReference type="InterPro" id="IPR000182">
    <property type="entry name" value="GNAT_dom"/>
</dbReference>
<evidence type="ECO:0000259" key="2">
    <source>
        <dbReference type="PROSITE" id="PS51186"/>
    </source>
</evidence>
<feature type="active site" description="Proton donor" evidence="1">
    <location>
        <position position="132"/>
    </location>
</feature>
<proteinExistence type="inferred from homology"/>
<dbReference type="Proteomes" id="UP000562492">
    <property type="component" value="Unassembled WGS sequence"/>
</dbReference>
<feature type="domain" description="N-acetyltransferase" evidence="2">
    <location>
        <begin position="19"/>
        <end position="165"/>
    </location>
</feature>
<reference evidence="3 4" key="1">
    <citation type="submission" date="2020-08" db="EMBL/GenBank/DDBJ databases">
        <title>Functional genomics of gut bacteria from endangered species of beetles.</title>
        <authorList>
            <person name="Carlos-Shanley C."/>
        </authorList>
    </citation>
    <scope>NUCLEOTIDE SEQUENCE [LARGE SCALE GENOMIC DNA]</scope>
    <source>
        <strain evidence="3 4">S00124</strain>
    </source>
</reference>
<evidence type="ECO:0000313" key="3">
    <source>
        <dbReference type="EMBL" id="MBB6576108.1"/>
    </source>
</evidence>
<keyword evidence="1 3" id="KW-0012">Acyltransferase</keyword>